<evidence type="ECO:0000256" key="1">
    <source>
        <dbReference type="SAM" id="Phobius"/>
    </source>
</evidence>
<keyword evidence="1" id="KW-0812">Transmembrane</keyword>
<keyword evidence="1" id="KW-1133">Transmembrane helix</keyword>
<accession>A0AAU8AW88</accession>
<evidence type="ECO:0000313" key="2">
    <source>
        <dbReference type="EMBL" id="XCD03620.1"/>
    </source>
</evidence>
<name>A0AAU8AW88_9CAUD</name>
<sequence>MATQNTGSALATALRVIGVLNIIGGVVYGYNACYKDALGLICFVIVGVIGCIICFALAKCVQAATVYLNSATPKDKPVKPWLKGTIFDEEPSEENKQN</sequence>
<reference evidence="2" key="1">
    <citation type="submission" date="2024-03" db="EMBL/GenBank/DDBJ databases">
        <title>Diverse circular DNA viruses in blood, oral, and fecal samples of captive lemurs.</title>
        <authorList>
            <person name="Paietta E.N."/>
            <person name="Kraberger S."/>
            <person name="Lund M.C."/>
            <person name="Custer J.M."/>
            <person name="Vargas K.M."/>
            <person name="Ehmke E.E."/>
            <person name="Yoder A.D."/>
            <person name="Varsani A."/>
        </authorList>
    </citation>
    <scope>NUCLEOTIDE SEQUENCE</scope>
    <source>
        <strain evidence="2">Duke_21_1</strain>
    </source>
</reference>
<organism evidence="2">
    <name type="scientific">Dulem virus 40</name>
    <dbReference type="NCBI Taxonomy" id="3145758"/>
    <lineage>
        <taxon>Viruses</taxon>
        <taxon>Duplodnaviria</taxon>
        <taxon>Heunggongvirae</taxon>
        <taxon>Uroviricota</taxon>
        <taxon>Caudoviricetes</taxon>
    </lineage>
</organism>
<protein>
    <recommendedName>
        <fullName evidence="3">TM2 domain-containing protein</fullName>
    </recommendedName>
</protein>
<evidence type="ECO:0008006" key="3">
    <source>
        <dbReference type="Google" id="ProtNLM"/>
    </source>
</evidence>
<dbReference type="EMBL" id="PP511379">
    <property type="protein sequence ID" value="XCD03620.1"/>
    <property type="molecule type" value="Genomic_DNA"/>
</dbReference>
<proteinExistence type="predicted"/>
<feature type="transmembrane region" description="Helical" evidence="1">
    <location>
        <begin position="12"/>
        <end position="31"/>
    </location>
</feature>
<keyword evidence="1" id="KW-0472">Membrane</keyword>
<feature type="transmembrane region" description="Helical" evidence="1">
    <location>
        <begin position="37"/>
        <end position="58"/>
    </location>
</feature>